<reference evidence="1 2" key="2">
    <citation type="submission" date="2018-11" db="EMBL/GenBank/DDBJ databases">
        <authorList>
            <consortium name="Pathogen Informatics"/>
        </authorList>
    </citation>
    <scope>NUCLEOTIDE SEQUENCE [LARGE SCALE GENOMIC DNA]</scope>
</reference>
<dbReference type="Proteomes" id="UP000276776">
    <property type="component" value="Unassembled WGS sequence"/>
</dbReference>
<keyword evidence="2" id="KW-1185">Reference proteome</keyword>
<name>A0A0N5D0B9_THECL</name>
<evidence type="ECO:0000313" key="2">
    <source>
        <dbReference type="Proteomes" id="UP000276776"/>
    </source>
</evidence>
<proteinExistence type="predicted"/>
<evidence type="ECO:0000313" key="3">
    <source>
        <dbReference type="WBParaSite" id="TCLT_0000623501-mRNA-1"/>
    </source>
</evidence>
<evidence type="ECO:0000313" key="1">
    <source>
        <dbReference type="EMBL" id="VDN03555.1"/>
    </source>
</evidence>
<protein>
    <submittedName>
        <fullName evidence="1 3">Uncharacterized protein</fullName>
    </submittedName>
</protein>
<dbReference type="AlphaFoldDB" id="A0A0N5D0B9"/>
<accession>A0A0N5D0B9</accession>
<dbReference type="WBParaSite" id="TCLT_0000623501-mRNA-1">
    <property type="protein sequence ID" value="TCLT_0000623501-mRNA-1"/>
    <property type="gene ID" value="TCLT_0000623501"/>
</dbReference>
<sequence>MSGLTPVISDNQVAQIQSAPVLDNWAAVAKLGNIESRYNVQLERESDIREILSYWTMKLNSLWELHKKSFTLHNPQTNQQNTMQDRTNIAIQCKLVHRFVFEIKEILHSSPNRMVVIPKLRRKFYYWRQKSSNFTKILQKIQEQKYLLLNSKKEMNVIMGTVIPHQNSTCSNPTGSEIQAKTADCSRFENENSSRKIEEKNGQKSDEFEQMITALENALMSEIREYPAHWLNPFEYNRNNSLIESQHRPPNVNREVRIDIEFTD</sequence>
<gene>
    <name evidence="1" type="ORF">TCLT_LOCUS6224</name>
</gene>
<dbReference type="EMBL" id="UYYF01004399">
    <property type="protein sequence ID" value="VDN03555.1"/>
    <property type="molecule type" value="Genomic_DNA"/>
</dbReference>
<organism evidence="3">
    <name type="scientific">Thelazia callipaeda</name>
    <name type="common">Oriental eyeworm</name>
    <name type="synonym">Parasitic nematode</name>
    <dbReference type="NCBI Taxonomy" id="103827"/>
    <lineage>
        <taxon>Eukaryota</taxon>
        <taxon>Metazoa</taxon>
        <taxon>Ecdysozoa</taxon>
        <taxon>Nematoda</taxon>
        <taxon>Chromadorea</taxon>
        <taxon>Rhabditida</taxon>
        <taxon>Spirurina</taxon>
        <taxon>Spiruromorpha</taxon>
        <taxon>Thelazioidea</taxon>
        <taxon>Thelaziidae</taxon>
        <taxon>Thelazia</taxon>
    </lineage>
</organism>
<reference evidence="3" key="1">
    <citation type="submission" date="2017-02" db="UniProtKB">
        <authorList>
            <consortium name="WormBaseParasite"/>
        </authorList>
    </citation>
    <scope>IDENTIFICATION</scope>
</reference>